<dbReference type="RefSeq" id="WP_041160337.1">
    <property type="nucleotide sequence ID" value="NZ_AYYP01000010.1"/>
</dbReference>
<evidence type="ECO:0000313" key="2">
    <source>
        <dbReference type="Proteomes" id="UP000051008"/>
    </source>
</evidence>
<sequence>MVIGSEIRKRCHVNTNEEGDRFVGIKADSDDVVVYFPVGYHLPENETDIKRDILHLFQVLAEFTDSSDRVLAMNKFEAPQSVDFPINAYLEVIYYFMEKNGYYMETEPIYKTRDRGNIDWAKTIQRQRALIQSNFSPVYIQYTVRESTPNENKLITHIHRHCVYESFSKLGWLFTPYMPEPPQIPLDIKRFIIALNDKLATTYNDKDKKLFRSMKAMLEYMDEKPSVKQFYFGTDYFENVWEKLIDRVFGIKNKKDYFPRTRWRLQKGKHKEKYPLEPDSIMIHNDKIYVLDAKYYRYGISGNPDHLPDSSSINKQITYGEYIQRQRNLPNESLYNAFIMPFNAAKNYFGITAPFGNIGEAVGDWKGDTFYYERIQGIVVDTRYLMYHYTGNSKKSIIALAESIEKALIENNGVLPQTSSE</sequence>
<dbReference type="InterPro" id="IPR018579">
    <property type="entry name" value="Restrct_endonuc_II_LlaJI"/>
</dbReference>
<dbReference type="EMBL" id="AYYP01000010">
    <property type="protein sequence ID" value="KRM65803.1"/>
    <property type="molecule type" value="Genomic_DNA"/>
</dbReference>
<dbReference type="Proteomes" id="UP000051008">
    <property type="component" value="Unassembled WGS sequence"/>
</dbReference>
<proteinExistence type="predicted"/>
<comment type="caution">
    <text evidence="1">The sequence shown here is derived from an EMBL/GenBank/DDBJ whole genome shotgun (WGS) entry which is preliminary data.</text>
</comment>
<dbReference type="AlphaFoldDB" id="A0A0R2AMU9"/>
<reference evidence="1 2" key="1">
    <citation type="journal article" date="2015" name="Genome Announc.">
        <title>Expanding the biotechnology potential of lactobacilli through comparative genomics of 213 strains and associated genera.</title>
        <authorList>
            <person name="Sun Z."/>
            <person name="Harris H.M."/>
            <person name="McCann A."/>
            <person name="Guo C."/>
            <person name="Argimon S."/>
            <person name="Zhang W."/>
            <person name="Yang X."/>
            <person name="Jeffery I.B."/>
            <person name="Cooney J.C."/>
            <person name="Kagawa T.F."/>
            <person name="Liu W."/>
            <person name="Song Y."/>
            <person name="Salvetti E."/>
            <person name="Wrobel A."/>
            <person name="Rasinkangas P."/>
            <person name="Parkhill J."/>
            <person name="Rea M.C."/>
            <person name="O'Sullivan O."/>
            <person name="Ritari J."/>
            <person name="Douillard F.P."/>
            <person name="Paul Ross R."/>
            <person name="Yang R."/>
            <person name="Briner A.E."/>
            <person name="Felis G.E."/>
            <person name="de Vos W.M."/>
            <person name="Barrangou R."/>
            <person name="Klaenhammer T.R."/>
            <person name="Caufield P.W."/>
            <person name="Cui Y."/>
            <person name="Zhang H."/>
            <person name="O'Toole P.W."/>
        </authorList>
    </citation>
    <scope>NUCLEOTIDE SEQUENCE [LARGE SCALE GENOMIC DNA]</scope>
    <source>
        <strain evidence="1 2">DSM 20509</strain>
    </source>
</reference>
<dbReference type="PATRIC" id="fig|1423718.3.peg.856"/>
<name>A0A0R2AMU9_9LACO</name>
<keyword evidence="2" id="KW-1185">Reference proteome</keyword>
<gene>
    <name evidence="1" type="ORF">FC14_GL000820</name>
</gene>
<dbReference type="OrthoDB" id="2966537at2"/>
<protein>
    <submittedName>
        <fullName evidence="1">R2.LlaJI</fullName>
    </submittedName>
</protein>
<organism evidence="1 2">
    <name type="scientific">Ligilactobacillus agilis DSM 20509</name>
    <dbReference type="NCBI Taxonomy" id="1423718"/>
    <lineage>
        <taxon>Bacteria</taxon>
        <taxon>Bacillati</taxon>
        <taxon>Bacillota</taxon>
        <taxon>Bacilli</taxon>
        <taxon>Lactobacillales</taxon>
        <taxon>Lactobacillaceae</taxon>
        <taxon>Ligilactobacillus</taxon>
    </lineage>
</organism>
<evidence type="ECO:0000313" key="1">
    <source>
        <dbReference type="EMBL" id="KRM65803.1"/>
    </source>
</evidence>
<accession>A0A0R2AMU9</accession>
<dbReference type="Pfam" id="PF09563">
    <property type="entry name" value="RE_LlaJI"/>
    <property type="match status" value="1"/>
</dbReference>